<dbReference type="RefSeq" id="WP_006640595.1">
    <property type="nucleotide sequence ID" value="NZ_CABJEH010000004.1"/>
</dbReference>
<name>A0ABM6LJ38_9BACI</name>
<sequence>MKTYTYKGQEMSPVDFFENIILDCFAEAVFSVDHCVYGDMTEEQQKKVKQTFFEMLEQTEIEKDFDKKYKFPMMIYDFKGMYPGNCVTDLLESFMYREDKKTFTEAARQLEPLKGERVTMLEYDDFGFPSVTQTVVKDVSVEAYAQYKYSLFLTHRVKRKRTDYKEVFTPVNTLIVYKGWHDIDPRATEVVSETADLIVKQSRYGAFDARFITDAANSTNLTPIINITRW</sequence>
<dbReference type="Proteomes" id="UP000196877">
    <property type="component" value="Chromosome"/>
</dbReference>
<gene>
    <name evidence="1" type="ORF">S101395_02847</name>
</gene>
<dbReference type="EMBL" id="CP021920">
    <property type="protein sequence ID" value="ASB89354.1"/>
    <property type="molecule type" value="Genomic_DNA"/>
</dbReference>
<evidence type="ECO:0000313" key="1">
    <source>
        <dbReference type="EMBL" id="ASB89354.1"/>
    </source>
</evidence>
<organism evidence="1 2">
    <name type="scientific">Bacillus sonorensis</name>
    <dbReference type="NCBI Taxonomy" id="119858"/>
    <lineage>
        <taxon>Bacteria</taxon>
        <taxon>Bacillati</taxon>
        <taxon>Bacillota</taxon>
        <taxon>Bacilli</taxon>
        <taxon>Bacillales</taxon>
        <taxon>Bacillaceae</taxon>
        <taxon>Bacillus</taxon>
    </lineage>
</organism>
<proteinExistence type="predicted"/>
<protein>
    <submittedName>
        <fullName evidence="1">Uncharacterized protein</fullName>
    </submittedName>
</protein>
<dbReference type="GeneID" id="92853214"/>
<evidence type="ECO:0000313" key="2">
    <source>
        <dbReference type="Proteomes" id="UP000196877"/>
    </source>
</evidence>
<keyword evidence="2" id="KW-1185">Reference proteome</keyword>
<accession>A0ABM6LJ38</accession>
<reference evidence="1 2" key="1">
    <citation type="submission" date="2017-06" db="EMBL/GenBank/DDBJ databases">
        <title>Genome sequence of Bacillus sonorensis strain SRCM101395.</title>
        <authorList>
            <person name="Cho S.H."/>
        </authorList>
    </citation>
    <scope>NUCLEOTIDE SEQUENCE [LARGE SCALE GENOMIC DNA]</scope>
    <source>
        <strain evidence="1 2">SRCM101395</strain>
    </source>
</reference>